<evidence type="ECO:0000259" key="3">
    <source>
        <dbReference type="Pfam" id="PF10531"/>
    </source>
</evidence>
<proteinExistence type="predicted"/>
<dbReference type="Pfam" id="PF10531">
    <property type="entry name" value="SLBB"/>
    <property type="match status" value="1"/>
</dbReference>
<dbReference type="Gene3D" id="3.10.560.10">
    <property type="entry name" value="Outer membrane lipoprotein wza domain like"/>
    <property type="match status" value="2"/>
</dbReference>
<sequence>SQLTPEEIMIKREIETLREKSMERSKSVSEDAMNIDYADTLIAGDFFQSESELPDDDILDYYGYNILTTFPERIIWNNQPPSGEYMLGTGDEVIIEIWGDTQLRAVHIIDQYGKINIDKIGQINLSGVALKDLQSKLISKFQNVYSSLKGPDETAYLDISLGKLKSINVTFVGESISPGIHAIHSFSTIITGLMQTGGISKLGSLRDIQIIRNGKKVASLDLYDYLSNGDAGSDRRLLDGDIVFIPIRYSTIFVRGEVMRPAIYELLSNETLDDIVHFAGGLTAISQKVIRIDRLESSTESSTTHLINFNTQPSFILENGDAIEVYEIPTSDHQIYIFGKVKNPGSFAFDTEK</sequence>
<dbReference type="GO" id="GO:0015159">
    <property type="term" value="F:polysaccharide transmembrane transporter activity"/>
    <property type="evidence" value="ECO:0007669"/>
    <property type="project" value="InterPro"/>
</dbReference>
<feature type="non-terminal residue" evidence="4">
    <location>
        <position position="353"/>
    </location>
</feature>
<reference evidence="4" key="1">
    <citation type="submission" date="2018-05" db="EMBL/GenBank/DDBJ databases">
        <authorList>
            <person name="Lanie J.A."/>
            <person name="Ng W.-L."/>
            <person name="Kazmierczak K.M."/>
            <person name="Andrzejewski T.M."/>
            <person name="Davidsen T.M."/>
            <person name="Wayne K.J."/>
            <person name="Tettelin H."/>
            <person name="Glass J.I."/>
            <person name="Rusch D."/>
            <person name="Podicherti R."/>
            <person name="Tsui H.-C.T."/>
            <person name="Winkler M.E."/>
        </authorList>
    </citation>
    <scope>NUCLEOTIDE SEQUENCE</scope>
</reference>
<dbReference type="Pfam" id="PF02563">
    <property type="entry name" value="Poly_export"/>
    <property type="match status" value="1"/>
</dbReference>
<dbReference type="InterPro" id="IPR049712">
    <property type="entry name" value="Poly_export"/>
</dbReference>
<dbReference type="AlphaFoldDB" id="A0A382IWI3"/>
<dbReference type="EMBL" id="UINC01070235">
    <property type="protein sequence ID" value="SVC04224.1"/>
    <property type="molecule type" value="Genomic_DNA"/>
</dbReference>
<protein>
    <submittedName>
        <fullName evidence="4">Uncharacterized protein</fullName>
    </submittedName>
</protein>
<organism evidence="4">
    <name type="scientific">marine metagenome</name>
    <dbReference type="NCBI Taxonomy" id="408172"/>
    <lineage>
        <taxon>unclassified sequences</taxon>
        <taxon>metagenomes</taxon>
        <taxon>ecological metagenomes</taxon>
    </lineage>
</organism>
<feature type="non-terminal residue" evidence="4">
    <location>
        <position position="1"/>
    </location>
</feature>
<gene>
    <name evidence="4" type="ORF">METZ01_LOCUS257078</name>
</gene>
<feature type="domain" description="Polysaccharide export protein N-terminal" evidence="2">
    <location>
        <begin position="80"/>
        <end position="145"/>
    </location>
</feature>
<dbReference type="InterPro" id="IPR019554">
    <property type="entry name" value="Soluble_ligand-bd"/>
</dbReference>
<keyword evidence="1" id="KW-0732">Signal</keyword>
<name>A0A382IWI3_9ZZZZ</name>
<evidence type="ECO:0000256" key="1">
    <source>
        <dbReference type="ARBA" id="ARBA00022729"/>
    </source>
</evidence>
<dbReference type="PANTHER" id="PTHR33619">
    <property type="entry name" value="POLYSACCHARIDE EXPORT PROTEIN GFCE-RELATED"/>
    <property type="match status" value="1"/>
</dbReference>
<accession>A0A382IWI3</accession>
<evidence type="ECO:0000313" key="4">
    <source>
        <dbReference type="EMBL" id="SVC04224.1"/>
    </source>
</evidence>
<evidence type="ECO:0000259" key="2">
    <source>
        <dbReference type="Pfam" id="PF02563"/>
    </source>
</evidence>
<dbReference type="PANTHER" id="PTHR33619:SF3">
    <property type="entry name" value="POLYSACCHARIDE EXPORT PROTEIN GFCE-RELATED"/>
    <property type="match status" value="1"/>
</dbReference>
<dbReference type="InterPro" id="IPR003715">
    <property type="entry name" value="Poly_export_N"/>
</dbReference>
<feature type="domain" description="Soluble ligand binding" evidence="3">
    <location>
        <begin position="252"/>
        <end position="291"/>
    </location>
</feature>